<name>A0AAU7E8P6_9BACT</name>
<dbReference type="InterPro" id="IPR027417">
    <property type="entry name" value="P-loop_NTPase"/>
</dbReference>
<dbReference type="Pfam" id="PF05673">
    <property type="entry name" value="DUF815"/>
    <property type="match status" value="1"/>
</dbReference>
<dbReference type="PANTHER" id="PTHR42935">
    <property type="entry name" value="SLR0930 PROTEIN"/>
    <property type="match status" value="1"/>
</dbReference>
<gene>
    <name evidence="1" type="ORF">AAH949_01810</name>
</gene>
<dbReference type="PANTHER" id="PTHR42935:SF1">
    <property type="entry name" value="SLR0930 PROTEIN"/>
    <property type="match status" value="1"/>
</dbReference>
<dbReference type="SUPFAM" id="SSF52540">
    <property type="entry name" value="P-loop containing nucleoside triphosphate hydrolases"/>
    <property type="match status" value="1"/>
</dbReference>
<organism evidence="1">
    <name type="scientific">Campylobacter sp. CCS1377</name>
    <dbReference type="NCBI Taxonomy" id="3158229"/>
    <lineage>
        <taxon>Bacteria</taxon>
        <taxon>Pseudomonadati</taxon>
        <taxon>Campylobacterota</taxon>
        <taxon>Epsilonproteobacteria</taxon>
        <taxon>Campylobacterales</taxon>
        <taxon>Campylobacteraceae</taxon>
        <taxon>Campylobacter</taxon>
    </lineage>
</organism>
<dbReference type="InterPro" id="IPR008533">
    <property type="entry name" value="DUF815"/>
</dbReference>
<evidence type="ECO:0000313" key="1">
    <source>
        <dbReference type="EMBL" id="XBJ29596.1"/>
    </source>
</evidence>
<keyword evidence="1" id="KW-0067">ATP-binding</keyword>
<dbReference type="Gene3D" id="3.40.50.300">
    <property type="entry name" value="P-loop containing nucleotide triphosphate hydrolases"/>
    <property type="match status" value="1"/>
</dbReference>
<dbReference type="AlphaFoldDB" id="A0AAU7E8P6"/>
<reference evidence="1" key="1">
    <citation type="submission" date="2024-05" db="EMBL/GenBank/DDBJ databases">
        <title>Campylobacter coli isolated from environmental waters in Slovenia.</title>
        <authorList>
            <person name="Zautner A.E."/>
            <person name="Bunk B."/>
            <person name="Riedel T."/>
            <person name="Sproeer C."/>
        </authorList>
    </citation>
    <scope>NUCLEOTIDE SEQUENCE</scope>
    <source>
        <strain evidence="1">CCS1377</strain>
    </source>
</reference>
<sequence>MDWQKYKAAIYRARKDILKPVLEIDEISLKDLVGIEKQKKALFENTLNFIEEKGANHALLWGAKGTGKSSLIKAIFNEFKERNLRLVEIAKEDLFALADIIDELRNEPFKFILYCDDFSFEKDDDSYKFLKPLLEGSIEAVPKNILIYASSNRRHLLSENKSDNDYMQVNHGELHQSDAAEERLSLSDRFGLWLSFYQGSLSEYLEIVDFYFKDIKCDKELLHAKAKEFANLRASRGGRTAKQFYLAFKESFK</sequence>
<dbReference type="EMBL" id="CP155620">
    <property type="protein sequence ID" value="XBJ29596.1"/>
    <property type="molecule type" value="Genomic_DNA"/>
</dbReference>
<protein>
    <submittedName>
        <fullName evidence="1">ATP-binding protein</fullName>
    </submittedName>
</protein>
<accession>A0AAU7E8P6</accession>
<dbReference type="RefSeq" id="WP_134237669.1">
    <property type="nucleotide sequence ID" value="NZ_CP155620.1"/>
</dbReference>
<keyword evidence="1" id="KW-0547">Nucleotide-binding</keyword>
<dbReference type="GO" id="GO:0005524">
    <property type="term" value="F:ATP binding"/>
    <property type="evidence" value="ECO:0007669"/>
    <property type="project" value="UniProtKB-KW"/>
</dbReference>
<proteinExistence type="predicted"/>